<keyword evidence="5" id="KW-1185">Reference proteome</keyword>
<feature type="non-terminal residue" evidence="4">
    <location>
        <position position="1"/>
    </location>
</feature>
<gene>
    <name evidence="3" type="ORF">AVEN_166397_1</name>
    <name evidence="4" type="ORF">AVEN_174331_1</name>
    <name evidence="2" type="ORF">AVEN_66291_1</name>
</gene>
<evidence type="ECO:0000313" key="2">
    <source>
        <dbReference type="EMBL" id="GBO43921.1"/>
    </source>
</evidence>
<feature type="transmembrane region" description="Helical" evidence="1">
    <location>
        <begin position="32"/>
        <end position="51"/>
    </location>
</feature>
<keyword evidence="1" id="KW-1133">Transmembrane helix</keyword>
<keyword evidence="1" id="KW-0812">Transmembrane</keyword>
<comment type="caution">
    <text evidence="4">The sequence shown here is derived from an EMBL/GenBank/DDBJ whole genome shotgun (WGS) entry which is preliminary data.</text>
</comment>
<dbReference type="EMBL" id="BGPR01070493">
    <property type="protein sequence ID" value="GBO43932.1"/>
    <property type="molecule type" value="Genomic_DNA"/>
</dbReference>
<evidence type="ECO:0000313" key="5">
    <source>
        <dbReference type="Proteomes" id="UP000499080"/>
    </source>
</evidence>
<keyword evidence="1" id="KW-0472">Membrane</keyword>
<dbReference type="Gene3D" id="1.20.1530.20">
    <property type="match status" value="1"/>
</dbReference>
<name>A0A4Y2X7J6_ARAVE</name>
<proteinExistence type="predicted"/>
<sequence>TGKYIGQVIVIACVVLQASVFRHMFFGVPGKVYGVFITLPLLSSFLGYILAHSFRKTVPVKKAMFIDCGLQNVNRVLAIISRSFDSGIEFKEEKKPASIRSTCLCHYQFHHSPRWGDVSYVGHFKGVTGGAAIFSEPTLNAFFRKERNISGKNHMKVVLAPIKKIPSNSGNFKIPSKFNLLILNVFILIKMCDVTLLVTPSPPLVTISRTPSLPSKRNIICGRPHMELRLIPMIEDTINEIFHNSSLEDCENDNHKCHKQIGYETLTINIANDYAPLILYEIFVHIYKLISKKKSLTVIRYP</sequence>
<protein>
    <submittedName>
        <fullName evidence="4">Uncharacterized protein</fullName>
    </submittedName>
</protein>
<evidence type="ECO:0000313" key="4">
    <source>
        <dbReference type="EMBL" id="GBO43932.1"/>
    </source>
</evidence>
<dbReference type="EMBL" id="BGPR01070488">
    <property type="protein sequence ID" value="GBO43921.1"/>
    <property type="molecule type" value="Genomic_DNA"/>
</dbReference>
<organism evidence="4 5">
    <name type="scientific">Araneus ventricosus</name>
    <name type="common">Orbweaver spider</name>
    <name type="synonym">Epeira ventricosa</name>
    <dbReference type="NCBI Taxonomy" id="182803"/>
    <lineage>
        <taxon>Eukaryota</taxon>
        <taxon>Metazoa</taxon>
        <taxon>Ecdysozoa</taxon>
        <taxon>Arthropoda</taxon>
        <taxon>Chelicerata</taxon>
        <taxon>Arachnida</taxon>
        <taxon>Araneae</taxon>
        <taxon>Araneomorphae</taxon>
        <taxon>Entelegynae</taxon>
        <taxon>Araneoidea</taxon>
        <taxon>Araneidae</taxon>
        <taxon>Araneus</taxon>
    </lineage>
</organism>
<evidence type="ECO:0000313" key="3">
    <source>
        <dbReference type="EMBL" id="GBO43930.1"/>
    </source>
</evidence>
<reference evidence="4 5" key="1">
    <citation type="journal article" date="2019" name="Sci. Rep.">
        <title>Orb-weaving spider Araneus ventricosus genome elucidates the spidroin gene catalogue.</title>
        <authorList>
            <person name="Kono N."/>
            <person name="Nakamura H."/>
            <person name="Ohtoshi R."/>
            <person name="Moran D.A.P."/>
            <person name="Shinohara A."/>
            <person name="Yoshida Y."/>
            <person name="Fujiwara M."/>
            <person name="Mori M."/>
            <person name="Tomita M."/>
            <person name="Arakawa K."/>
        </authorList>
    </citation>
    <scope>NUCLEOTIDE SEQUENCE [LARGE SCALE GENOMIC DNA]</scope>
</reference>
<dbReference type="EMBL" id="BGPR01070492">
    <property type="protein sequence ID" value="GBO43930.1"/>
    <property type="molecule type" value="Genomic_DNA"/>
</dbReference>
<evidence type="ECO:0000256" key="1">
    <source>
        <dbReference type="SAM" id="Phobius"/>
    </source>
</evidence>
<dbReference type="AlphaFoldDB" id="A0A4Y2X7J6"/>
<dbReference type="Proteomes" id="UP000499080">
    <property type="component" value="Unassembled WGS sequence"/>
</dbReference>
<dbReference type="InterPro" id="IPR038770">
    <property type="entry name" value="Na+/solute_symporter_sf"/>
</dbReference>
<accession>A0A4Y2X7J6</accession>
<feature type="transmembrane region" description="Helical" evidence="1">
    <location>
        <begin position="7"/>
        <end position="26"/>
    </location>
</feature>